<dbReference type="InterPro" id="IPR014776">
    <property type="entry name" value="4pyrrole_Mease_sub2"/>
</dbReference>
<feature type="domain" description="Tetrapyrrole methylase" evidence="9">
    <location>
        <begin position="5"/>
        <end position="216"/>
    </location>
</feature>
<evidence type="ECO:0000256" key="4">
    <source>
        <dbReference type="ARBA" id="ARBA00022679"/>
    </source>
</evidence>
<dbReference type="GO" id="GO:0032259">
    <property type="term" value="P:methylation"/>
    <property type="evidence" value="ECO:0007669"/>
    <property type="project" value="UniProtKB-KW"/>
</dbReference>
<organism evidence="10 11">
    <name type="scientific">Sedimentitalea arenosa</name>
    <dbReference type="NCBI Taxonomy" id="2798803"/>
    <lineage>
        <taxon>Bacteria</taxon>
        <taxon>Pseudomonadati</taxon>
        <taxon>Pseudomonadota</taxon>
        <taxon>Alphaproteobacteria</taxon>
        <taxon>Rhodobacterales</taxon>
        <taxon>Paracoccaceae</taxon>
        <taxon>Sedimentitalea</taxon>
    </lineage>
</organism>
<dbReference type="FunFam" id="3.40.1010.10:FF:000001">
    <property type="entry name" value="Siroheme synthase"/>
    <property type="match status" value="1"/>
</dbReference>
<dbReference type="InterPro" id="IPR006366">
    <property type="entry name" value="CobA/CysG_C"/>
</dbReference>
<dbReference type="CDD" id="cd11642">
    <property type="entry name" value="SUMT"/>
    <property type="match status" value="1"/>
</dbReference>
<dbReference type="InterPro" id="IPR000878">
    <property type="entry name" value="4pyrrol_Mease"/>
</dbReference>
<dbReference type="Proteomes" id="UP000619079">
    <property type="component" value="Unassembled WGS sequence"/>
</dbReference>
<dbReference type="PROSITE" id="PS00840">
    <property type="entry name" value="SUMT_2"/>
    <property type="match status" value="1"/>
</dbReference>
<evidence type="ECO:0000256" key="3">
    <source>
        <dbReference type="ARBA" id="ARBA00022603"/>
    </source>
</evidence>
<dbReference type="UniPathway" id="UPA00262">
    <property type="reaction ID" value="UER00211"/>
</dbReference>
<dbReference type="InterPro" id="IPR014777">
    <property type="entry name" value="4pyrrole_Mease_sub1"/>
</dbReference>
<dbReference type="PANTHER" id="PTHR45790:SF3">
    <property type="entry name" value="S-ADENOSYL-L-METHIONINE-DEPENDENT UROPORPHYRINOGEN III METHYLTRANSFERASE, CHLOROPLASTIC"/>
    <property type="match status" value="1"/>
</dbReference>
<evidence type="ECO:0000256" key="8">
    <source>
        <dbReference type="RuleBase" id="RU003960"/>
    </source>
</evidence>
<dbReference type="EMBL" id="JAELVR010000003">
    <property type="protein sequence ID" value="MBJ6370861.1"/>
    <property type="molecule type" value="Genomic_DNA"/>
</dbReference>
<dbReference type="NCBIfam" id="TIGR01469">
    <property type="entry name" value="cobA_cysG_Cterm"/>
    <property type="match status" value="1"/>
</dbReference>
<accession>A0A8J7IND3</accession>
<dbReference type="RefSeq" id="WP_199023661.1">
    <property type="nucleotide sequence ID" value="NZ_JAELVR010000003.1"/>
</dbReference>
<dbReference type="InterPro" id="IPR050161">
    <property type="entry name" value="Siro_Cobalamin_biosynth"/>
</dbReference>
<gene>
    <name evidence="10" type="primary">cobA</name>
    <name evidence="10" type="ORF">JF290_04945</name>
</gene>
<evidence type="ECO:0000259" key="9">
    <source>
        <dbReference type="Pfam" id="PF00590"/>
    </source>
</evidence>
<comment type="pathway">
    <text evidence="7">Porphyrin-containing compound metabolism; siroheme biosynthesis; precorrin-2 from uroporphyrinogen III: step 1/1.</text>
</comment>
<comment type="similarity">
    <text evidence="1 8">Belongs to the precorrin methyltransferase family.</text>
</comment>
<dbReference type="NCBIfam" id="NF004790">
    <property type="entry name" value="PRK06136.1"/>
    <property type="match status" value="1"/>
</dbReference>
<keyword evidence="11" id="KW-1185">Reference proteome</keyword>
<keyword evidence="3 8" id="KW-0489">Methyltransferase</keyword>
<dbReference type="Gene3D" id="3.40.1010.10">
    <property type="entry name" value="Cobalt-precorrin-4 Transmethylase, Domain 1"/>
    <property type="match status" value="1"/>
</dbReference>
<evidence type="ECO:0000313" key="10">
    <source>
        <dbReference type="EMBL" id="MBJ6370861.1"/>
    </source>
</evidence>
<keyword evidence="5" id="KW-0949">S-adenosyl-L-methionine</keyword>
<dbReference type="InterPro" id="IPR035996">
    <property type="entry name" value="4pyrrol_Methylase_sf"/>
</dbReference>
<evidence type="ECO:0000256" key="1">
    <source>
        <dbReference type="ARBA" id="ARBA00005879"/>
    </source>
</evidence>
<evidence type="ECO:0000256" key="6">
    <source>
        <dbReference type="ARBA" id="ARBA00023244"/>
    </source>
</evidence>
<keyword evidence="4 8" id="KW-0808">Transferase</keyword>
<sequence length="242" mass="25335">MSGFVSFVGSGPGDPELLTLKAVDRMKRADAILFDDLSSGPILSHAHQGADLVGVGKRAGRPSPKQDHVSRLLVDYASGGARVVRLKSGDGGMFGRLEEELGALREAGIAYEIIPGIPSACAAAAAAGIPLTRRLTARRVQFVTGHDVVGHLPEDLNMAALADPAATTVVFMGMRTFPQLARMLVDHGLPPDTPALLAEAVSTPEQSLHRSTVAQLSDRLAQAISPAPALILYGPLTEHEDG</sequence>
<comment type="caution">
    <text evidence="10">The sequence shown here is derived from an EMBL/GenBank/DDBJ whole genome shotgun (WGS) entry which is preliminary data.</text>
</comment>
<dbReference type="PROSITE" id="PS00839">
    <property type="entry name" value="SUMT_1"/>
    <property type="match status" value="1"/>
</dbReference>
<dbReference type="InterPro" id="IPR003043">
    <property type="entry name" value="Uropor_MeTrfase_CS"/>
</dbReference>
<dbReference type="SUPFAM" id="SSF53790">
    <property type="entry name" value="Tetrapyrrole methylase"/>
    <property type="match status" value="1"/>
</dbReference>
<dbReference type="Pfam" id="PF00590">
    <property type="entry name" value="TP_methylase"/>
    <property type="match status" value="1"/>
</dbReference>
<dbReference type="GO" id="GO:0004851">
    <property type="term" value="F:uroporphyrin-III C-methyltransferase activity"/>
    <property type="evidence" value="ECO:0007669"/>
    <property type="project" value="UniProtKB-EC"/>
</dbReference>
<protein>
    <recommendedName>
        <fullName evidence="2">uroporphyrinogen-III C-methyltransferase</fullName>
        <ecNumber evidence="2">2.1.1.107</ecNumber>
    </recommendedName>
</protein>
<dbReference type="AlphaFoldDB" id="A0A8J7IND3"/>
<name>A0A8J7IND3_9RHOB</name>
<evidence type="ECO:0000256" key="2">
    <source>
        <dbReference type="ARBA" id="ARBA00012162"/>
    </source>
</evidence>
<proteinExistence type="inferred from homology"/>
<evidence type="ECO:0000313" key="11">
    <source>
        <dbReference type="Proteomes" id="UP000619079"/>
    </source>
</evidence>
<evidence type="ECO:0000256" key="5">
    <source>
        <dbReference type="ARBA" id="ARBA00022691"/>
    </source>
</evidence>
<dbReference type="Gene3D" id="3.30.950.10">
    <property type="entry name" value="Methyltransferase, Cobalt-precorrin-4 Transmethylase, Domain 2"/>
    <property type="match status" value="1"/>
</dbReference>
<dbReference type="GO" id="GO:0019354">
    <property type="term" value="P:siroheme biosynthetic process"/>
    <property type="evidence" value="ECO:0007669"/>
    <property type="project" value="UniProtKB-UniPathway"/>
</dbReference>
<dbReference type="PANTHER" id="PTHR45790">
    <property type="entry name" value="SIROHEME SYNTHASE-RELATED"/>
    <property type="match status" value="1"/>
</dbReference>
<evidence type="ECO:0000256" key="7">
    <source>
        <dbReference type="ARBA" id="ARBA00025705"/>
    </source>
</evidence>
<keyword evidence="6" id="KW-0627">Porphyrin biosynthesis</keyword>
<dbReference type="EC" id="2.1.1.107" evidence="2"/>
<reference evidence="10" key="1">
    <citation type="submission" date="2020-12" db="EMBL/GenBank/DDBJ databases">
        <title>Sedimentitalea sp. nov., isolated from sand in Incheon.</title>
        <authorList>
            <person name="Kim W."/>
        </authorList>
    </citation>
    <scope>NUCLEOTIDE SEQUENCE</scope>
    <source>
        <strain evidence="10">CAU 1593</strain>
    </source>
</reference>